<keyword evidence="4" id="KW-0175">Coiled coil</keyword>
<dbReference type="InterPro" id="IPR004089">
    <property type="entry name" value="MCPsignal_dom"/>
</dbReference>
<keyword evidence="5" id="KW-0812">Transmembrane</keyword>
<gene>
    <name evidence="7" type="ORF">G3N56_05965</name>
</gene>
<evidence type="ECO:0000313" key="7">
    <source>
        <dbReference type="EMBL" id="NDY56290.1"/>
    </source>
</evidence>
<evidence type="ECO:0000313" key="8">
    <source>
        <dbReference type="Proteomes" id="UP000469724"/>
    </source>
</evidence>
<keyword evidence="8" id="KW-1185">Reference proteome</keyword>
<reference evidence="7 8" key="1">
    <citation type="submission" date="2020-02" db="EMBL/GenBank/DDBJ databases">
        <title>Comparative genomics of sulfur disproportionating microorganisms.</title>
        <authorList>
            <person name="Ward L.M."/>
            <person name="Bertran E."/>
            <person name="Johnston D.T."/>
        </authorList>
    </citation>
    <scope>NUCLEOTIDE SEQUENCE [LARGE SCALE GENOMIC DNA]</scope>
    <source>
        <strain evidence="7 8">DSM 3696</strain>
    </source>
</reference>
<dbReference type="EMBL" id="JAAGRQ010000017">
    <property type="protein sequence ID" value="NDY56290.1"/>
    <property type="molecule type" value="Genomic_DNA"/>
</dbReference>
<keyword evidence="1 3" id="KW-0807">Transducer</keyword>
<dbReference type="Proteomes" id="UP000469724">
    <property type="component" value="Unassembled WGS sequence"/>
</dbReference>
<evidence type="ECO:0000256" key="4">
    <source>
        <dbReference type="SAM" id="Coils"/>
    </source>
</evidence>
<name>A0A7K3NJE2_9BACT</name>
<dbReference type="Pfam" id="PF00015">
    <property type="entry name" value="MCPsignal"/>
    <property type="match status" value="1"/>
</dbReference>
<organism evidence="7 8">
    <name type="scientific">Desulfolutivibrio sulfodismutans</name>
    <dbReference type="NCBI Taxonomy" id="63561"/>
    <lineage>
        <taxon>Bacteria</taxon>
        <taxon>Pseudomonadati</taxon>
        <taxon>Thermodesulfobacteriota</taxon>
        <taxon>Desulfovibrionia</taxon>
        <taxon>Desulfovibrionales</taxon>
        <taxon>Desulfovibrionaceae</taxon>
        <taxon>Desulfolutivibrio</taxon>
    </lineage>
</organism>
<dbReference type="AlphaFoldDB" id="A0A7K3NJE2"/>
<comment type="caution">
    <text evidence="7">The sequence shown here is derived from an EMBL/GenBank/DDBJ whole genome shotgun (WGS) entry which is preliminary data.</text>
</comment>
<dbReference type="GO" id="GO:0006935">
    <property type="term" value="P:chemotaxis"/>
    <property type="evidence" value="ECO:0007669"/>
    <property type="project" value="InterPro"/>
</dbReference>
<dbReference type="GO" id="GO:0016020">
    <property type="term" value="C:membrane"/>
    <property type="evidence" value="ECO:0007669"/>
    <property type="project" value="InterPro"/>
</dbReference>
<dbReference type="GO" id="GO:0004888">
    <property type="term" value="F:transmembrane signaling receptor activity"/>
    <property type="evidence" value="ECO:0007669"/>
    <property type="project" value="InterPro"/>
</dbReference>
<proteinExistence type="inferred from homology"/>
<dbReference type="SMART" id="SM00283">
    <property type="entry name" value="MA"/>
    <property type="match status" value="1"/>
</dbReference>
<dbReference type="RefSeq" id="WP_163301344.1">
    <property type="nucleotide sequence ID" value="NZ_JAAGRQ010000017.1"/>
</dbReference>
<dbReference type="SUPFAM" id="SSF58104">
    <property type="entry name" value="Methyl-accepting chemotaxis protein (MCP) signaling domain"/>
    <property type="match status" value="1"/>
</dbReference>
<evidence type="ECO:0000256" key="1">
    <source>
        <dbReference type="ARBA" id="ARBA00023224"/>
    </source>
</evidence>
<evidence type="ECO:0000256" key="5">
    <source>
        <dbReference type="SAM" id="Phobius"/>
    </source>
</evidence>
<protein>
    <recommendedName>
        <fullName evidence="6">Methyl-accepting transducer domain-containing protein</fullName>
    </recommendedName>
</protein>
<evidence type="ECO:0000256" key="3">
    <source>
        <dbReference type="PROSITE-ProRule" id="PRU00284"/>
    </source>
</evidence>
<keyword evidence="5" id="KW-1133">Transmembrane helix</keyword>
<feature type="domain" description="Methyl-accepting transducer" evidence="6">
    <location>
        <begin position="227"/>
        <end position="463"/>
    </location>
</feature>
<feature type="transmembrane region" description="Helical" evidence="5">
    <location>
        <begin position="35"/>
        <end position="52"/>
    </location>
</feature>
<dbReference type="PROSITE" id="PS50111">
    <property type="entry name" value="CHEMOTAXIS_TRANSDUC_2"/>
    <property type="match status" value="1"/>
</dbReference>
<dbReference type="InterPro" id="IPR004090">
    <property type="entry name" value="Chemotax_Me-accpt_rcpt"/>
</dbReference>
<keyword evidence="5" id="KW-0472">Membrane</keyword>
<dbReference type="PANTHER" id="PTHR32089">
    <property type="entry name" value="METHYL-ACCEPTING CHEMOTAXIS PROTEIN MCPB"/>
    <property type="match status" value="1"/>
</dbReference>
<dbReference type="PRINTS" id="PR00260">
    <property type="entry name" value="CHEMTRNSDUCR"/>
</dbReference>
<dbReference type="Gene3D" id="1.10.287.950">
    <property type="entry name" value="Methyl-accepting chemotaxis protein"/>
    <property type="match status" value="1"/>
</dbReference>
<dbReference type="PANTHER" id="PTHR32089:SF112">
    <property type="entry name" value="LYSOZYME-LIKE PROTEIN-RELATED"/>
    <property type="match status" value="1"/>
</dbReference>
<evidence type="ECO:0000256" key="2">
    <source>
        <dbReference type="ARBA" id="ARBA00029447"/>
    </source>
</evidence>
<accession>A0A7K3NJE2</accession>
<sequence>MAHGLSFTAAVVAVILAIAAGVTGSLDGPWSKAVPALAVACVAAIVASWAASRRAMSTLQGRLRALLPAGELPVEAETDNLIQSLDRRLSTACREQRQALDLLARLPLPCMTVVCSGQLKWRNESMAALMGGGRGMAGQDTMDAFCARTSAGTWDNLRSGNYDGSLLRVARPLGEESLYRVDLREIDTAEGCWLCLFQDMTGACRDVASLETAHATIRDINARITDAAAALENQSKDISHSLVSLVASMHDSKDQAGQVAQAMQEMTDNVRMMATMAAETAQTAIGAENQARDGAGTIKRTAEVTHKVVASYDNLQLILAQLVGEAGSIGNVADIISDIADQTNLLALNAAIEAARAGEAGRGFAVVADEVRKLAGKTITATREVRTAVQAIETCSRKAVDAMAATNEDISSSCGLVESVENSFAAIAEAMVSAARGIDDIAHRAEQQCASSFEINMCALNVTDTSQEVYDEVQNASRELERLVEQVTQVRELAATTLRDGELARTAASVKAMGLCPTAHV</sequence>
<dbReference type="GO" id="GO:0007165">
    <property type="term" value="P:signal transduction"/>
    <property type="evidence" value="ECO:0007669"/>
    <property type="project" value="UniProtKB-KW"/>
</dbReference>
<comment type="similarity">
    <text evidence="2">Belongs to the methyl-accepting chemotaxis (MCP) protein family.</text>
</comment>
<feature type="coiled-coil region" evidence="4">
    <location>
        <begin position="466"/>
        <end position="493"/>
    </location>
</feature>
<evidence type="ECO:0000259" key="6">
    <source>
        <dbReference type="PROSITE" id="PS50111"/>
    </source>
</evidence>